<dbReference type="EMBL" id="BTSX01000006">
    <property type="protein sequence ID" value="GMT06548.1"/>
    <property type="molecule type" value="Genomic_DNA"/>
</dbReference>
<accession>A0AAV5UJR4</accession>
<evidence type="ECO:0000313" key="2">
    <source>
        <dbReference type="Proteomes" id="UP001432027"/>
    </source>
</evidence>
<proteinExistence type="predicted"/>
<organism evidence="1 2">
    <name type="scientific">Pristionchus entomophagus</name>
    <dbReference type="NCBI Taxonomy" id="358040"/>
    <lineage>
        <taxon>Eukaryota</taxon>
        <taxon>Metazoa</taxon>
        <taxon>Ecdysozoa</taxon>
        <taxon>Nematoda</taxon>
        <taxon>Chromadorea</taxon>
        <taxon>Rhabditida</taxon>
        <taxon>Rhabditina</taxon>
        <taxon>Diplogasteromorpha</taxon>
        <taxon>Diplogasteroidea</taxon>
        <taxon>Neodiplogasteridae</taxon>
        <taxon>Pristionchus</taxon>
    </lineage>
</organism>
<reference evidence="1" key="1">
    <citation type="submission" date="2023-10" db="EMBL/GenBank/DDBJ databases">
        <title>Genome assembly of Pristionchus species.</title>
        <authorList>
            <person name="Yoshida K."/>
            <person name="Sommer R.J."/>
        </authorList>
    </citation>
    <scope>NUCLEOTIDE SEQUENCE</scope>
    <source>
        <strain evidence="1">RS0144</strain>
    </source>
</reference>
<gene>
    <name evidence="1" type="ORF">PENTCL1PPCAC_28722</name>
</gene>
<keyword evidence="2" id="KW-1185">Reference proteome</keyword>
<evidence type="ECO:0000313" key="1">
    <source>
        <dbReference type="EMBL" id="GMT06548.1"/>
    </source>
</evidence>
<name>A0AAV5UJR4_9BILA</name>
<sequence>RFQILHIQSDDLNWKGWYSDTSFCDLNFLFEIYYLTLFANGSRLFICGMNSETDHHILYEYRNEANLWTKSPVEPSPAGEYVEGSYRSVVAVGTRNIFIGARSSELDRKRNSRPKKLISVKSQLAVLETDPTKFDLPPLQEAGVVERDRTYDAVFPELFCEEAESDFEEPTDYKWERRLSNDTALMYDLYKKMTNDDGCCVTKKLLSDMKELEATVASLVESRKTSSDRERIFGTE</sequence>
<feature type="non-terminal residue" evidence="1">
    <location>
        <position position="1"/>
    </location>
</feature>
<protein>
    <submittedName>
        <fullName evidence="1">Uncharacterized protein</fullName>
    </submittedName>
</protein>
<dbReference type="AlphaFoldDB" id="A0AAV5UJR4"/>
<comment type="caution">
    <text evidence="1">The sequence shown here is derived from an EMBL/GenBank/DDBJ whole genome shotgun (WGS) entry which is preliminary data.</text>
</comment>
<dbReference type="Proteomes" id="UP001432027">
    <property type="component" value="Unassembled WGS sequence"/>
</dbReference>